<keyword evidence="1" id="KW-0812">Transmembrane</keyword>
<evidence type="ECO:0000256" key="1">
    <source>
        <dbReference type="SAM" id="Phobius"/>
    </source>
</evidence>
<dbReference type="RefSeq" id="WP_163941564.1">
    <property type="nucleotide sequence ID" value="NZ_JAAFZH010000001.1"/>
</dbReference>
<feature type="transmembrane region" description="Helical" evidence="1">
    <location>
        <begin position="118"/>
        <end position="139"/>
    </location>
</feature>
<sequence length="148" mass="16236">MHFARYISVIIASTIKFIGGPLTGATLGLSWLETSLCTVMGMMFTVIVVTYAGTALQALIDRYRKRPPKRFSTRTRFAIRVWKRFGLLGIALLTPLILTPIGGTALAVSFRAGRSKLLLYMLISGVCWAVVQTLAVYQIPGLKGLITK</sequence>
<keyword evidence="1" id="KW-0472">Membrane</keyword>
<name>A0A6L9KZ02_9BACT</name>
<keyword evidence="3" id="KW-1185">Reference proteome</keyword>
<evidence type="ECO:0008006" key="4">
    <source>
        <dbReference type="Google" id="ProtNLM"/>
    </source>
</evidence>
<gene>
    <name evidence="2" type="ORF">GK108_01240</name>
</gene>
<comment type="caution">
    <text evidence="2">The sequence shown here is derived from an EMBL/GenBank/DDBJ whole genome shotgun (WGS) entry which is preliminary data.</text>
</comment>
<feature type="transmembrane region" description="Helical" evidence="1">
    <location>
        <begin position="7"/>
        <end position="32"/>
    </location>
</feature>
<organism evidence="2 3">
    <name type="scientific">Spirosoma terrae</name>
    <dbReference type="NCBI Taxonomy" id="1968276"/>
    <lineage>
        <taxon>Bacteria</taxon>
        <taxon>Pseudomonadati</taxon>
        <taxon>Bacteroidota</taxon>
        <taxon>Cytophagia</taxon>
        <taxon>Cytophagales</taxon>
        <taxon>Cytophagaceae</taxon>
        <taxon>Spirosoma</taxon>
    </lineage>
</organism>
<feature type="transmembrane region" description="Helical" evidence="1">
    <location>
        <begin position="81"/>
        <end position="98"/>
    </location>
</feature>
<protein>
    <recommendedName>
        <fullName evidence="4">Small multi-drug export protein</fullName>
    </recommendedName>
</protein>
<evidence type="ECO:0000313" key="3">
    <source>
        <dbReference type="Proteomes" id="UP000474175"/>
    </source>
</evidence>
<keyword evidence="1" id="KW-1133">Transmembrane helix</keyword>
<dbReference type="Proteomes" id="UP000474175">
    <property type="component" value="Unassembled WGS sequence"/>
</dbReference>
<reference evidence="2 3" key="1">
    <citation type="submission" date="2020-02" db="EMBL/GenBank/DDBJ databases">
        <title>Draft genome sequence of two Spirosoma agri KCTC 52727 and Spirosoma terrae KCTC 52035.</title>
        <authorList>
            <person name="Rojas J."/>
            <person name="Ambika Manirajan B."/>
            <person name="Suarez C."/>
            <person name="Ratering S."/>
            <person name="Schnell S."/>
        </authorList>
    </citation>
    <scope>NUCLEOTIDE SEQUENCE [LARGE SCALE GENOMIC DNA]</scope>
    <source>
        <strain evidence="2 3">KCTC 52035</strain>
    </source>
</reference>
<dbReference type="EMBL" id="JAAFZH010000001">
    <property type="protein sequence ID" value="NDU93484.1"/>
    <property type="molecule type" value="Genomic_DNA"/>
</dbReference>
<evidence type="ECO:0000313" key="2">
    <source>
        <dbReference type="EMBL" id="NDU93484.1"/>
    </source>
</evidence>
<accession>A0A6L9KZ02</accession>
<proteinExistence type="predicted"/>
<dbReference type="AlphaFoldDB" id="A0A6L9KZ02"/>
<feature type="transmembrane region" description="Helical" evidence="1">
    <location>
        <begin position="38"/>
        <end position="60"/>
    </location>
</feature>